<name>A0A6U4NZJ5_HEMAN</name>
<dbReference type="PROSITE" id="PS51782">
    <property type="entry name" value="LYSM"/>
    <property type="match status" value="1"/>
</dbReference>
<dbReference type="SUPFAM" id="SSF54106">
    <property type="entry name" value="LysM domain"/>
    <property type="match status" value="1"/>
</dbReference>
<dbReference type="SMART" id="SM00257">
    <property type="entry name" value="LysM"/>
    <property type="match status" value="2"/>
</dbReference>
<evidence type="ECO:0000259" key="2">
    <source>
        <dbReference type="PROSITE" id="PS51782"/>
    </source>
</evidence>
<dbReference type="Gene3D" id="3.10.350.10">
    <property type="entry name" value="LysM domain"/>
    <property type="match status" value="1"/>
</dbReference>
<dbReference type="Pfam" id="PF01476">
    <property type="entry name" value="LysM"/>
    <property type="match status" value="1"/>
</dbReference>
<reference evidence="3" key="1">
    <citation type="submission" date="2021-01" db="EMBL/GenBank/DDBJ databases">
        <authorList>
            <person name="Corre E."/>
            <person name="Pelletier E."/>
            <person name="Niang G."/>
            <person name="Scheremetjew M."/>
            <person name="Finn R."/>
            <person name="Kale V."/>
            <person name="Holt S."/>
            <person name="Cochrane G."/>
            <person name="Meng A."/>
            <person name="Brown T."/>
            <person name="Cohen L."/>
        </authorList>
    </citation>
    <scope>NUCLEOTIDE SEQUENCE</scope>
    <source>
        <strain evidence="3">CCMP644</strain>
    </source>
</reference>
<accession>A0A6U4NZJ5</accession>
<dbReference type="CDD" id="cd00118">
    <property type="entry name" value="LysM"/>
    <property type="match status" value="1"/>
</dbReference>
<feature type="chain" id="PRO_5030160390" description="LysM domain-containing protein" evidence="1">
    <location>
        <begin position="22"/>
        <end position="343"/>
    </location>
</feature>
<evidence type="ECO:0000313" key="3">
    <source>
        <dbReference type="EMBL" id="CAD8959048.1"/>
    </source>
</evidence>
<dbReference type="AlphaFoldDB" id="A0A6U4NZJ5"/>
<feature type="domain" description="LysM" evidence="2">
    <location>
        <begin position="232"/>
        <end position="290"/>
    </location>
</feature>
<evidence type="ECO:0000256" key="1">
    <source>
        <dbReference type="SAM" id="SignalP"/>
    </source>
</evidence>
<gene>
    <name evidence="3" type="ORF">HAND00432_LOCUS13587</name>
</gene>
<dbReference type="InterPro" id="IPR036779">
    <property type="entry name" value="LysM_dom_sf"/>
</dbReference>
<keyword evidence="1" id="KW-0732">Signal</keyword>
<dbReference type="InterPro" id="IPR018392">
    <property type="entry name" value="LysM"/>
</dbReference>
<feature type="signal peptide" evidence="1">
    <location>
        <begin position="1"/>
        <end position="21"/>
    </location>
</feature>
<proteinExistence type="predicted"/>
<protein>
    <recommendedName>
        <fullName evidence="2">LysM domain-containing protein</fullName>
    </recommendedName>
</protein>
<organism evidence="3">
    <name type="scientific">Hemiselmis andersenii</name>
    <name type="common">Cryptophyte alga</name>
    <dbReference type="NCBI Taxonomy" id="464988"/>
    <lineage>
        <taxon>Eukaryota</taxon>
        <taxon>Cryptophyceae</taxon>
        <taxon>Cryptomonadales</taxon>
        <taxon>Hemiselmidaceae</taxon>
        <taxon>Hemiselmis</taxon>
    </lineage>
</organism>
<dbReference type="EMBL" id="HBFX01022258">
    <property type="protein sequence ID" value="CAD8959048.1"/>
    <property type="molecule type" value="Transcribed_RNA"/>
</dbReference>
<sequence>MRLHCLFIASSLVLLAAGAGSMDPACDGATQPCVDMGDARTYDQMQVYRTAVGCIKPLSVVFTGLNGTSPTVHMCERQPSGACVPKPGAMLTPFQRMCCEVPFQERPALCSAAPDQGLPMDNFQCMELTQDPEPGGRTNVTLRFMAPFQSDLLNSGQVEVCLVATDGGGAQSHPYCIVYQVERCTVCLGQGEGLSVLARKYGTHWTQLYTSNPEITGNPDNVDEGQLVRLGMVYRVKPLDTFMSIALKFGVSINQIFFWNKHLVPMPETGDGMDPTGLSRDLPPGLELCVLPKTCLTTFGDNQPLNFLHESSPPGEGGWWSDAPMVDVNEFEVGIPEGGIPRW</sequence>